<feature type="transmembrane region" description="Helical" evidence="8">
    <location>
        <begin position="69"/>
        <end position="94"/>
    </location>
</feature>
<evidence type="ECO:0000313" key="10">
    <source>
        <dbReference type="EMBL" id="AKB61731.1"/>
    </source>
</evidence>
<dbReference type="PANTHER" id="PTHR11003">
    <property type="entry name" value="POTASSIUM CHANNEL, SUBFAMILY K"/>
    <property type="match status" value="1"/>
</dbReference>
<dbReference type="SUPFAM" id="SSF81324">
    <property type="entry name" value="Voltage-gated potassium channels"/>
    <property type="match status" value="1"/>
</dbReference>
<dbReference type="InterPro" id="IPR003280">
    <property type="entry name" value="2pore_dom_K_chnl"/>
</dbReference>
<dbReference type="Proteomes" id="UP000033116">
    <property type="component" value="Chromosome"/>
</dbReference>
<gene>
    <name evidence="10" type="ORF">MSMAP_1746</name>
</gene>
<keyword evidence="4 8" id="KW-1133">Transmembrane helix</keyword>
<feature type="domain" description="Potassium channel" evidence="9">
    <location>
        <begin position="22"/>
        <end position="94"/>
    </location>
</feature>
<organism evidence="10 11">
    <name type="scientific">Methanosarcina mazei SarPi</name>
    <dbReference type="NCBI Taxonomy" id="1434115"/>
    <lineage>
        <taxon>Archaea</taxon>
        <taxon>Methanobacteriati</taxon>
        <taxon>Methanobacteriota</taxon>
        <taxon>Stenosarchaea group</taxon>
        <taxon>Methanomicrobia</taxon>
        <taxon>Methanosarcinales</taxon>
        <taxon>Methanosarcinaceae</taxon>
        <taxon>Methanosarcina</taxon>
    </lineage>
</organism>
<dbReference type="PATRIC" id="fig|1434115.4.peg.2224"/>
<comment type="subcellular location">
    <subcellularLocation>
        <location evidence="1">Membrane</location>
        <topology evidence="1">Multi-pass membrane protein</topology>
    </subcellularLocation>
</comment>
<dbReference type="Pfam" id="PF07885">
    <property type="entry name" value="Ion_trans_2"/>
    <property type="match status" value="1"/>
</dbReference>
<dbReference type="GO" id="GO:0022841">
    <property type="term" value="F:potassium ion leak channel activity"/>
    <property type="evidence" value="ECO:0007669"/>
    <property type="project" value="TreeGrafter"/>
</dbReference>
<dbReference type="InterPro" id="IPR013099">
    <property type="entry name" value="K_chnl_dom"/>
</dbReference>
<keyword evidence="3 8" id="KW-0812">Transmembrane</keyword>
<dbReference type="AlphaFoldDB" id="A0A0E3LSG5"/>
<evidence type="ECO:0000256" key="5">
    <source>
        <dbReference type="ARBA" id="ARBA00023065"/>
    </source>
</evidence>
<keyword evidence="5" id="KW-0406">Ion transport</keyword>
<evidence type="ECO:0000256" key="6">
    <source>
        <dbReference type="ARBA" id="ARBA00023136"/>
    </source>
</evidence>
<evidence type="ECO:0000256" key="8">
    <source>
        <dbReference type="SAM" id="Phobius"/>
    </source>
</evidence>
<proteinExistence type="predicted"/>
<evidence type="ECO:0000256" key="7">
    <source>
        <dbReference type="ARBA" id="ARBA00023303"/>
    </source>
</evidence>
<sequence>MFLNTVKTLLKDPKFRSLLYLTTLTLASGTFFYHSVEGWSWLDSFYFSVITLATVGYGDFTPQTDLGKIFTVIYIFLGLGILVGFVTPIGEYLIDKRMENIDKKMREKENSQIKNQKNPETEYQTRINLSGIIGKLKGKK</sequence>
<name>A0A0E3LSG5_METMZ</name>
<evidence type="ECO:0000313" key="11">
    <source>
        <dbReference type="Proteomes" id="UP000033116"/>
    </source>
</evidence>
<dbReference type="HOGENOM" id="CLU_141475_1_0_2"/>
<protein>
    <submittedName>
        <fullName evidence="10">Potassium channel protein</fullName>
    </submittedName>
</protein>
<evidence type="ECO:0000256" key="2">
    <source>
        <dbReference type="ARBA" id="ARBA00022448"/>
    </source>
</evidence>
<dbReference type="PANTHER" id="PTHR11003:SF291">
    <property type="entry name" value="IP11374P"/>
    <property type="match status" value="1"/>
</dbReference>
<accession>A0A0E3LSG5</accession>
<feature type="transmembrane region" description="Helical" evidence="8">
    <location>
        <begin position="18"/>
        <end position="36"/>
    </location>
</feature>
<dbReference type="Gene3D" id="1.10.287.70">
    <property type="match status" value="1"/>
</dbReference>
<keyword evidence="7 10" id="KW-0407">Ion channel</keyword>
<keyword evidence="6 8" id="KW-0472">Membrane</keyword>
<dbReference type="GO" id="GO:0015271">
    <property type="term" value="F:outward rectifier potassium channel activity"/>
    <property type="evidence" value="ECO:0007669"/>
    <property type="project" value="TreeGrafter"/>
</dbReference>
<dbReference type="GO" id="GO:0030322">
    <property type="term" value="P:stabilization of membrane potential"/>
    <property type="evidence" value="ECO:0007669"/>
    <property type="project" value="TreeGrafter"/>
</dbReference>
<evidence type="ECO:0000259" key="9">
    <source>
        <dbReference type="Pfam" id="PF07885"/>
    </source>
</evidence>
<reference evidence="10 11" key="1">
    <citation type="submission" date="2014-07" db="EMBL/GenBank/DDBJ databases">
        <title>Methanogenic archaea and the global carbon cycle.</title>
        <authorList>
            <person name="Henriksen J.R."/>
            <person name="Luke J."/>
            <person name="Reinhart S."/>
            <person name="Benedict M.N."/>
            <person name="Youngblut N.D."/>
            <person name="Metcalf M.E."/>
            <person name="Whitaker R.J."/>
            <person name="Metcalf W.W."/>
        </authorList>
    </citation>
    <scope>NUCLEOTIDE SEQUENCE [LARGE SCALE GENOMIC DNA]</scope>
    <source>
        <strain evidence="10 11">SarPi</strain>
    </source>
</reference>
<dbReference type="GO" id="GO:0005886">
    <property type="term" value="C:plasma membrane"/>
    <property type="evidence" value="ECO:0007669"/>
    <property type="project" value="TreeGrafter"/>
</dbReference>
<evidence type="ECO:0000256" key="3">
    <source>
        <dbReference type="ARBA" id="ARBA00022692"/>
    </source>
</evidence>
<evidence type="ECO:0000256" key="1">
    <source>
        <dbReference type="ARBA" id="ARBA00004141"/>
    </source>
</evidence>
<dbReference type="EMBL" id="CP009511">
    <property type="protein sequence ID" value="AKB61731.1"/>
    <property type="molecule type" value="Genomic_DNA"/>
</dbReference>
<evidence type="ECO:0000256" key="4">
    <source>
        <dbReference type="ARBA" id="ARBA00022989"/>
    </source>
</evidence>
<keyword evidence="2" id="KW-0813">Transport</keyword>